<feature type="compositionally biased region" description="Low complexity" evidence="4">
    <location>
        <begin position="111"/>
        <end position="141"/>
    </location>
</feature>
<sequence length="621" mass="66769">MLDNVITSRQMLSLSYPELDELSAGARQFVQAAALVGEGFTLQEVAQLQSVTTLSLLPLLDEALAAGVVDFAGDRLAFASAEVHRALREQVPSRVRRMLLHSVSPSHLHEAAGPAVPGEEAVFSPENSSGNSTGNSTGNSSGVAEDLLSGLFRAESSAGERLSSSAEDELRTELTRQLSGSTDAAAAGNEADLVVRLFKDDARGRKDWAREILRVHRATPVSAIAAIVLSNLEWAAGSLDEGLHWGREALRLANDALPVTWRPYPSLALGAKLNQLGRFCESATEIGRARALAERLHHHRAITDSMIANGRVLMGRGHMAQAEAELASSVSQARRLGDSTTASHGLALMSLISLARGENGRAADQVWRAGTELAGRPRAALVAHQWADVRVSAEHADPRNAVKLLVGRYPELVTEPSLFLRDHAAAAWLVRLARRAEDTSLAASAVRAVERLAQPSAADPAYTAAALHAWALLHDNVEALECAVRQHRYPFAAAAADEDLGMLLMRRGDREASVGRHLRAARDRYRSIGASAAATRVESVLRELGTGFFPPRSNPASPAAVPLDDLTEAELRIAHLVAGGMTNRQVATRLGRSPHTVNYHLRQIFRKLDIGSRVELARLLD</sequence>
<reference evidence="6 7" key="1">
    <citation type="journal article" date="2019" name="Int. J. Syst. Evol. Microbiol.">
        <title>The Global Catalogue of Microorganisms (GCM) 10K type strain sequencing project: providing services to taxonomists for standard genome sequencing and annotation.</title>
        <authorList>
            <consortium name="The Broad Institute Genomics Platform"/>
            <consortium name="The Broad Institute Genome Sequencing Center for Infectious Disease"/>
            <person name="Wu L."/>
            <person name="Ma J."/>
        </authorList>
    </citation>
    <scope>NUCLEOTIDE SEQUENCE [LARGE SCALE GENOMIC DNA]</scope>
    <source>
        <strain evidence="6 7">JCM 4788</strain>
    </source>
</reference>
<dbReference type="PANTHER" id="PTHR43214:SF41">
    <property type="entry name" value="NITRATE_NITRITE RESPONSE REGULATOR PROTEIN NARP"/>
    <property type="match status" value="1"/>
</dbReference>
<keyword evidence="2" id="KW-0238">DNA-binding</keyword>
<proteinExistence type="predicted"/>
<evidence type="ECO:0000256" key="1">
    <source>
        <dbReference type="ARBA" id="ARBA00023015"/>
    </source>
</evidence>
<dbReference type="SMART" id="SM00421">
    <property type="entry name" value="HTH_LUXR"/>
    <property type="match status" value="1"/>
</dbReference>
<dbReference type="InterPro" id="IPR016032">
    <property type="entry name" value="Sig_transdc_resp-reg_C-effctor"/>
</dbReference>
<feature type="region of interest" description="Disordered" evidence="4">
    <location>
        <begin position="108"/>
        <end position="141"/>
    </location>
</feature>
<dbReference type="InterPro" id="IPR036388">
    <property type="entry name" value="WH-like_DNA-bd_sf"/>
</dbReference>
<dbReference type="SUPFAM" id="SSF46894">
    <property type="entry name" value="C-terminal effector domain of the bipartite response regulators"/>
    <property type="match status" value="1"/>
</dbReference>
<comment type="caution">
    <text evidence="6">The sequence shown here is derived from an EMBL/GenBank/DDBJ whole genome shotgun (WGS) entry which is preliminary data.</text>
</comment>
<dbReference type="Pfam" id="PF00196">
    <property type="entry name" value="GerE"/>
    <property type="match status" value="1"/>
</dbReference>
<keyword evidence="7" id="KW-1185">Reference proteome</keyword>
<evidence type="ECO:0000313" key="6">
    <source>
        <dbReference type="EMBL" id="GAA0400799.1"/>
    </source>
</evidence>
<gene>
    <name evidence="6" type="ORF">GCM10010357_22330</name>
</gene>
<dbReference type="RefSeq" id="WP_344022677.1">
    <property type="nucleotide sequence ID" value="NZ_BAAABX010000023.1"/>
</dbReference>
<keyword evidence="3" id="KW-0804">Transcription</keyword>
<feature type="domain" description="HTH luxR-type" evidence="5">
    <location>
        <begin position="559"/>
        <end position="621"/>
    </location>
</feature>
<dbReference type="InterPro" id="IPR000792">
    <property type="entry name" value="Tscrpt_reg_LuxR_C"/>
</dbReference>
<dbReference type="EMBL" id="BAAABX010000023">
    <property type="protein sequence ID" value="GAA0400799.1"/>
    <property type="molecule type" value="Genomic_DNA"/>
</dbReference>
<name>A0ABN0YMB1_9ACTN</name>
<protein>
    <recommendedName>
        <fullName evidence="5">HTH luxR-type domain-containing protein</fullName>
    </recommendedName>
</protein>
<dbReference type="PRINTS" id="PR00038">
    <property type="entry name" value="HTHLUXR"/>
</dbReference>
<dbReference type="PANTHER" id="PTHR43214">
    <property type="entry name" value="TWO-COMPONENT RESPONSE REGULATOR"/>
    <property type="match status" value="1"/>
</dbReference>
<keyword evidence="1" id="KW-0805">Transcription regulation</keyword>
<dbReference type="Gene3D" id="1.10.10.10">
    <property type="entry name" value="Winged helix-like DNA-binding domain superfamily/Winged helix DNA-binding domain"/>
    <property type="match status" value="1"/>
</dbReference>
<dbReference type="Proteomes" id="UP001500879">
    <property type="component" value="Unassembled WGS sequence"/>
</dbReference>
<evidence type="ECO:0000256" key="3">
    <source>
        <dbReference type="ARBA" id="ARBA00023163"/>
    </source>
</evidence>
<evidence type="ECO:0000313" key="7">
    <source>
        <dbReference type="Proteomes" id="UP001500879"/>
    </source>
</evidence>
<feature type="region of interest" description="Disordered" evidence="4">
    <location>
        <begin position="158"/>
        <end position="185"/>
    </location>
</feature>
<evidence type="ECO:0000256" key="4">
    <source>
        <dbReference type="SAM" id="MobiDB-lite"/>
    </source>
</evidence>
<evidence type="ECO:0000259" key="5">
    <source>
        <dbReference type="PROSITE" id="PS50043"/>
    </source>
</evidence>
<dbReference type="PROSITE" id="PS50043">
    <property type="entry name" value="HTH_LUXR_2"/>
    <property type="match status" value="1"/>
</dbReference>
<dbReference type="CDD" id="cd06170">
    <property type="entry name" value="LuxR_C_like"/>
    <property type="match status" value="1"/>
</dbReference>
<dbReference type="InterPro" id="IPR039420">
    <property type="entry name" value="WalR-like"/>
</dbReference>
<accession>A0ABN0YMB1</accession>
<organism evidence="6 7">
    <name type="scientific">Streptomyces luteireticuli</name>
    <dbReference type="NCBI Taxonomy" id="173858"/>
    <lineage>
        <taxon>Bacteria</taxon>
        <taxon>Bacillati</taxon>
        <taxon>Actinomycetota</taxon>
        <taxon>Actinomycetes</taxon>
        <taxon>Kitasatosporales</taxon>
        <taxon>Streptomycetaceae</taxon>
        <taxon>Streptomyces</taxon>
    </lineage>
</organism>
<evidence type="ECO:0000256" key="2">
    <source>
        <dbReference type="ARBA" id="ARBA00023125"/>
    </source>
</evidence>